<feature type="coiled-coil region" evidence="1">
    <location>
        <begin position="204"/>
        <end position="245"/>
    </location>
</feature>
<sequence>MDFACRFQESNLFRGEIAIYRTSDPFNSQEVVRLRCQGNDSTAHVDGNGRNAEFAESYEEEVNMRPESNGSMEEVGDGKNEGPTLDELRELLQKAIKELEVAGVDSTKFEEKAYRISEAAIALKDEAAYAWDNKATMALSMAEARLREAAYSLEAAKGRNASLDASRESDLEYESGGDATNILRKEEENLLVAEDNVHYCRATLANCEVELRQLQSKKEELQKEVDRLSEVAKKAQMNAMKTEEDVANVMLLAEQAVAFELEAAQRVHDVEIALQIAEQDLSVSQLLDQL</sequence>
<reference evidence="2 3" key="1">
    <citation type="submission" date="2019-07" db="EMBL/GenBank/DDBJ databases">
        <title>De Novo Assembly of kiwifruit Actinidia rufa.</title>
        <authorList>
            <person name="Sugita-Konishi S."/>
            <person name="Sato K."/>
            <person name="Mori E."/>
            <person name="Abe Y."/>
            <person name="Kisaki G."/>
            <person name="Hamano K."/>
            <person name="Suezawa K."/>
            <person name="Otani M."/>
            <person name="Fukuda T."/>
            <person name="Manabe T."/>
            <person name="Gomi K."/>
            <person name="Tabuchi M."/>
            <person name="Akimitsu K."/>
            <person name="Kataoka I."/>
        </authorList>
    </citation>
    <scope>NUCLEOTIDE SEQUENCE [LARGE SCALE GENOMIC DNA]</scope>
    <source>
        <strain evidence="3">cv. Fuchu</strain>
    </source>
</reference>
<dbReference type="GO" id="GO:0015386">
    <property type="term" value="F:potassium:proton antiporter activity"/>
    <property type="evidence" value="ECO:0007669"/>
    <property type="project" value="TreeGrafter"/>
</dbReference>
<dbReference type="PANTHER" id="PTHR46157:SF2">
    <property type="entry name" value="K(+) EFFLUX ANTIPORTER 1, CHLOROPLASTIC-RELATED"/>
    <property type="match status" value="1"/>
</dbReference>
<proteinExistence type="predicted"/>
<dbReference type="Proteomes" id="UP000585474">
    <property type="component" value="Unassembled WGS sequence"/>
</dbReference>
<evidence type="ECO:0000256" key="1">
    <source>
        <dbReference type="SAM" id="Coils"/>
    </source>
</evidence>
<name>A0A7J0G7V9_9ERIC</name>
<keyword evidence="3" id="KW-1185">Reference proteome</keyword>
<protein>
    <submittedName>
        <fullName evidence="2">K+ efflux antiporter 2</fullName>
    </submittedName>
</protein>
<organism evidence="2 3">
    <name type="scientific">Actinidia rufa</name>
    <dbReference type="NCBI Taxonomy" id="165716"/>
    <lineage>
        <taxon>Eukaryota</taxon>
        <taxon>Viridiplantae</taxon>
        <taxon>Streptophyta</taxon>
        <taxon>Embryophyta</taxon>
        <taxon>Tracheophyta</taxon>
        <taxon>Spermatophyta</taxon>
        <taxon>Magnoliopsida</taxon>
        <taxon>eudicotyledons</taxon>
        <taxon>Gunneridae</taxon>
        <taxon>Pentapetalae</taxon>
        <taxon>asterids</taxon>
        <taxon>Ericales</taxon>
        <taxon>Actinidiaceae</taxon>
        <taxon>Actinidia</taxon>
    </lineage>
</organism>
<dbReference type="PANTHER" id="PTHR46157">
    <property type="entry name" value="K(+) EFFLUX ANTIPORTER 3, CHLOROPLASTIC"/>
    <property type="match status" value="1"/>
</dbReference>
<dbReference type="EMBL" id="BJWL01000018">
    <property type="protein sequence ID" value="GFZ06877.1"/>
    <property type="molecule type" value="Genomic_DNA"/>
</dbReference>
<comment type="caution">
    <text evidence="2">The sequence shown here is derived from an EMBL/GenBank/DDBJ whole genome shotgun (WGS) entry which is preliminary data.</text>
</comment>
<dbReference type="AlphaFoldDB" id="A0A7J0G7V9"/>
<keyword evidence="1" id="KW-0175">Coiled coil</keyword>
<dbReference type="GO" id="GO:0009507">
    <property type="term" value="C:chloroplast"/>
    <property type="evidence" value="ECO:0007669"/>
    <property type="project" value="TreeGrafter"/>
</dbReference>
<evidence type="ECO:0000313" key="3">
    <source>
        <dbReference type="Proteomes" id="UP000585474"/>
    </source>
</evidence>
<dbReference type="OrthoDB" id="1746189at2759"/>
<accession>A0A7J0G7V9</accession>
<evidence type="ECO:0000313" key="2">
    <source>
        <dbReference type="EMBL" id="GFZ06877.1"/>
    </source>
</evidence>
<dbReference type="GO" id="GO:0016020">
    <property type="term" value="C:membrane"/>
    <property type="evidence" value="ECO:0007669"/>
    <property type="project" value="TreeGrafter"/>
</dbReference>
<gene>
    <name evidence="2" type="ORF">Acr_18g0010470</name>
</gene>